<proteinExistence type="predicted"/>
<dbReference type="EMBL" id="GBRH01167976">
    <property type="protein sequence ID" value="JAE29920.1"/>
    <property type="molecule type" value="Transcribed_RNA"/>
</dbReference>
<protein>
    <submittedName>
        <fullName evidence="1">Uncharacterized protein</fullName>
    </submittedName>
</protein>
<organism evidence="1">
    <name type="scientific">Arundo donax</name>
    <name type="common">Giant reed</name>
    <name type="synonym">Donax arundinaceus</name>
    <dbReference type="NCBI Taxonomy" id="35708"/>
    <lineage>
        <taxon>Eukaryota</taxon>
        <taxon>Viridiplantae</taxon>
        <taxon>Streptophyta</taxon>
        <taxon>Embryophyta</taxon>
        <taxon>Tracheophyta</taxon>
        <taxon>Spermatophyta</taxon>
        <taxon>Magnoliopsida</taxon>
        <taxon>Liliopsida</taxon>
        <taxon>Poales</taxon>
        <taxon>Poaceae</taxon>
        <taxon>PACMAD clade</taxon>
        <taxon>Arundinoideae</taxon>
        <taxon>Arundineae</taxon>
        <taxon>Arundo</taxon>
    </lineage>
</organism>
<reference evidence="1" key="2">
    <citation type="journal article" date="2015" name="Data Brief">
        <title>Shoot transcriptome of the giant reed, Arundo donax.</title>
        <authorList>
            <person name="Barrero R.A."/>
            <person name="Guerrero F.D."/>
            <person name="Moolhuijzen P."/>
            <person name="Goolsby J.A."/>
            <person name="Tidwell J."/>
            <person name="Bellgard S.E."/>
            <person name="Bellgard M.I."/>
        </authorList>
    </citation>
    <scope>NUCLEOTIDE SEQUENCE</scope>
    <source>
        <tissue evidence="1">Shoot tissue taken approximately 20 cm above the soil surface</tissue>
    </source>
</reference>
<name>A0A0A9GY46_ARUDO</name>
<accession>A0A0A9GY46</accession>
<reference evidence="1" key="1">
    <citation type="submission" date="2014-09" db="EMBL/GenBank/DDBJ databases">
        <authorList>
            <person name="Magalhaes I.L.F."/>
            <person name="Oliveira U."/>
            <person name="Santos F.R."/>
            <person name="Vidigal T.H.D.A."/>
            <person name="Brescovit A.D."/>
            <person name="Santos A.J."/>
        </authorList>
    </citation>
    <scope>NUCLEOTIDE SEQUENCE</scope>
    <source>
        <tissue evidence="1">Shoot tissue taken approximately 20 cm above the soil surface</tissue>
    </source>
</reference>
<sequence>MCLQVLFLTPPLRLWKSSLRVKETLNVLLMEPVTAVRTMGLDILLRLMMSLGGFLNIFSLTVKCLGMGLCD</sequence>
<dbReference type="AlphaFoldDB" id="A0A0A9GY46"/>
<evidence type="ECO:0000313" key="1">
    <source>
        <dbReference type="EMBL" id="JAE29920.1"/>
    </source>
</evidence>